<gene>
    <name evidence="2" type="ORF">Gilli_3347</name>
</gene>
<keyword evidence="3" id="KW-1185">Reference proteome</keyword>
<dbReference type="STRING" id="865937.Gilli_3347"/>
<dbReference type="OrthoDB" id="1467516at2"/>
<dbReference type="AlphaFoldDB" id="H2BV58"/>
<evidence type="ECO:0000313" key="2">
    <source>
        <dbReference type="EMBL" id="EHQ03948.1"/>
    </source>
</evidence>
<name>H2BV58_GILLR</name>
<dbReference type="eggNOG" id="ENOG5031J2R">
    <property type="taxonomic scope" value="Bacteria"/>
</dbReference>
<dbReference type="InterPro" id="IPR025364">
    <property type="entry name" value="DUF4268"/>
</dbReference>
<organism evidence="2 3">
    <name type="scientific">Gillisia limnaea (strain DSM 15749 / LMG 21470 / R-8282)</name>
    <dbReference type="NCBI Taxonomy" id="865937"/>
    <lineage>
        <taxon>Bacteria</taxon>
        <taxon>Pseudomonadati</taxon>
        <taxon>Bacteroidota</taxon>
        <taxon>Flavobacteriia</taxon>
        <taxon>Flavobacteriales</taxon>
        <taxon>Flavobacteriaceae</taxon>
        <taxon>Gillisia</taxon>
    </lineage>
</organism>
<proteinExistence type="predicted"/>
<reference evidence="3" key="1">
    <citation type="journal article" date="2012" name="Stand. Genomic Sci.">
        <title>Genome sequence of the Antarctic rhodopsins-containing flavobacterium Gillisia limnaea type strain (R-8282(T)).</title>
        <authorList>
            <person name="Riedel T."/>
            <person name="Held B."/>
            <person name="Nolan M."/>
            <person name="Lucas S."/>
            <person name="Lapidus A."/>
            <person name="Tice H."/>
            <person name="Del Rio T.G."/>
            <person name="Cheng J.F."/>
            <person name="Han C."/>
            <person name="Tapia R."/>
            <person name="Goodwin L.A."/>
            <person name="Pitluck S."/>
            <person name="Liolios K."/>
            <person name="Mavromatis K."/>
            <person name="Pagani I."/>
            <person name="Ivanova N."/>
            <person name="Mikhailova N."/>
            <person name="Pati A."/>
            <person name="Chen A."/>
            <person name="Palaniappan K."/>
            <person name="Land M."/>
            <person name="Rohde M."/>
            <person name="Tindall B.J."/>
            <person name="Detter J.C."/>
            <person name="Goker M."/>
            <person name="Bristow J."/>
            <person name="Eisen J.A."/>
            <person name="Markowitz V."/>
            <person name="Hugenholtz P."/>
            <person name="Kyrpides N.C."/>
            <person name="Klenk H.P."/>
            <person name="Woyke T."/>
        </authorList>
    </citation>
    <scope>NUCLEOTIDE SEQUENCE [LARGE SCALE GENOMIC DNA]</scope>
    <source>
        <strain evidence="3">DSM 15749 / LMG 21470 / R-8282</strain>
    </source>
</reference>
<dbReference type="RefSeq" id="WP_006990254.1">
    <property type="nucleotide sequence ID" value="NZ_JH594606.1"/>
</dbReference>
<dbReference type="HOGENOM" id="CLU_144168_0_0_10"/>
<evidence type="ECO:0000259" key="1">
    <source>
        <dbReference type="Pfam" id="PF14088"/>
    </source>
</evidence>
<dbReference type="EMBL" id="JH594606">
    <property type="protein sequence ID" value="EHQ03948.1"/>
    <property type="molecule type" value="Genomic_DNA"/>
</dbReference>
<accession>H2BV58</accession>
<dbReference type="Pfam" id="PF14088">
    <property type="entry name" value="DUF4268"/>
    <property type="match status" value="1"/>
</dbReference>
<evidence type="ECO:0000313" key="3">
    <source>
        <dbReference type="Proteomes" id="UP000003844"/>
    </source>
</evidence>
<feature type="domain" description="DUF4268" evidence="1">
    <location>
        <begin position="10"/>
        <end position="136"/>
    </location>
</feature>
<protein>
    <recommendedName>
        <fullName evidence="1">DUF4268 domain-containing protein</fullName>
    </recommendedName>
</protein>
<dbReference type="Proteomes" id="UP000003844">
    <property type="component" value="Unassembled WGS sequence"/>
</dbReference>
<sequence>MFSKEESKNIREEFWTGFGKAYSKKWILYDTKMKELQLKFSFDNRTAKVSMDISSRDELIRAYYFEKITVLKTILHSEYLPDATFAESFLLPEGKTISSIFVELKNVNIHNKKHWPTVNKFFYYKMNQMEAFFLEYETYIND</sequence>